<proteinExistence type="predicted"/>
<evidence type="ECO:0000313" key="1">
    <source>
        <dbReference type="EMBL" id="MBO1322980.1"/>
    </source>
</evidence>
<dbReference type="AlphaFoldDB" id="A0A8J7QIF7"/>
<name>A0A8J7QIF7_9BACT</name>
<dbReference type="EMBL" id="JAFREP010000046">
    <property type="protein sequence ID" value="MBO1322980.1"/>
    <property type="molecule type" value="Genomic_DNA"/>
</dbReference>
<protein>
    <submittedName>
        <fullName evidence="1">SctK family type III secretion system sorting platform protein</fullName>
    </submittedName>
</protein>
<dbReference type="InterPro" id="IPR009510">
    <property type="entry name" value="T3SS_K"/>
</dbReference>
<dbReference type="RefSeq" id="WP_207862952.1">
    <property type="nucleotide sequence ID" value="NZ_JAFREP010000046.1"/>
</dbReference>
<dbReference type="Pfam" id="PF06578">
    <property type="entry name" value="YscK"/>
    <property type="match status" value="1"/>
</dbReference>
<accession>A0A8J7QIF7</accession>
<dbReference type="Proteomes" id="UP000664417">
    <property type="component" value="Unassembled WGS sequence"/>
</dbReference>
<evidence type="ECO:0000313" key="2">
    <source>
        <dbReference type="Proteomes" id="UP000664417"/>
    </source>
</evidence>
<sequence>MSTGFLKTAKAEDPWLYQRLLDFNHLPTRYLHPSWIPCFCSPATYETLCASPRGERKLAALILKRYQLTATSYGDFAETFHRLALVDAADLRRAVLWCGIAALHDEIAKMVDRRRVMDLVEDLGVDTHRFALTNARRYGTATLFARWSGEGDVAARAWTIGVACLTACFSERPDSLRRRLRLIFPREGGFDFRKSRIRSLRPVAADLLTSILIREVNDQWSRLFK</sequence>
<reference evidence="1" key="1">
    <citation type="submission" date="2021-03" db="EMBL/GenBank/DDBJ databases">
        <authorList>
            <person name="Wang G."/>
        </authorList>
    </citation>
    <scope>NUCLEOTIDE SEQUENCE</scope>
    <source>
        <strain evidence="1">KCTC 12899</strain>
    </source>
</reference>
<keyword evidence="2" id="KW-1185">Reference proteome</keyword>
<gene>
    <name evidence="1" type="ORF">J3U88_31230</name>
</gene>
<comment type="caution">
    <text evidence="1">The sequence shown here is derived from an EMBL/GenBank/DDBJ whole genome shotgun (WGS) entry which is preliminary data.</text>
</comment>
<organism evidence="1 2">
    <name type="scientific">Acanthopleuribacter pedis</name>
    <dbReference type="NCBI Taxonomy" id="442870"/>
    <lineage>
        <taxon>Bacteria</taxon>
        <taxon>Pseudomonadati</taxon>
        <taxon>Acidobacteriota</taxon>
        <taxon>Holophagae</taxon>
        <taxon>Acanthopleuribacterales</taxon>
        <taxon>Acanthopleuribacteraceae</taxon>
        <taxon>Acanthopleuribacter</taxon>
    </lineage>
</organism>